<comment type="similarity">
    <text evidence="1">Belongs to the LysR transcriptional regulatory family.</text>
</comment>
<evidence type="ECO:0000256" key="3">
    <source>
        <dbReference type="ARBA" id="ARBA00023015"/>
    </source>
</evidence>
<keyword evidence="4" id="KW-0238">DNA-binding</keyword>
<comment type="caution">
    <text evidence="7">The sequence shown here is derived from an EMBL/GenBank/DDBJ whole genome shotgun (WGS) entry which is preliminary data.</text>
</comment>
<dbReference type="CDD" id="cd08422">
    <property type="entry name" value="PBP2_CrgA_like"/>
    <property type="match status" value="1"/>
</dbReference>
<keyword evidence="5" id="KW-0804">Transcription</keyword>
<dbReference type="Proteomes" id="UP000234503">
    <property type="component" value="Unassembled WGS sequence"/>
</dbReference>
<dbReference type="AlphaFoldDB" id="A0A2N5E842"/>
<name>A0A2N5E842_9GAMM</name>
<dbReference type="Pfam" id="PF03466">
    <property type="entry name" value="LysR_substrate"/>
    <property type="match status" value="1"/>
</dbReference>
<dbReference type="SUPFAM" id="SSF46785">
    <property type="entry name" value="Winged helix' DNA-binding domain"/>
    <property type="match status" value="1"/>
</dbReference>
<dbReference type="GO" id="GO:0006351">
    <property type="term" value="P:DNA-templated transcription"/>
    <property type="evidence" value="ECO:0007669"/>
    <property type="project" value="TreeGrafter"/>
</dbReference>
<dbReference type="InterPro" id="IPR058163">
    <property type="entry name" value="LysR-type_TF_proteobact-type"/>
</dbReference>
<evidence type="ECO:0000256" key="1">
    <source>
        <dbReference type="ARBA" id="ARBA00009437"/>
    </source>
</evidence>
<protein>
    <submittedName>
        <fullName evidence="7">LysR family transcriptional regulator</fullName>
    </submittedName>
</protein>
<feature type="domain" description="HTH lysR-type" evidence="6">
    <location>
        <begin position="1"/>
        <end position="58"/>
    </location>
</feature>
<dbReference type="GO" id="GO:0003700">
    <property type="term" value="F:DNA-binding transcription factor activity"/>
    <property type="evidence" value="ECO:0007669"/>
    <property type="project" value="InterPro"/>
</dbReference>
<keyword evidence="8" id="KW-1185">Reference proteome</keyword>
<dbReference type="FunFam" id="1.10.10.10:FF:000001">
    <property type="entry name" value="LysR family transcriptional regulator"/>
    <property type="match status" value="1"/>
</dbReference>
<dbReference type="InterPro" id="IPR036390">
    <property type="entry name" value="WH_DNA-bd_sf"/>
</dbReference>
<dbReference type="Gene3D" id="3.40.190.290">
    <property type="match status" value="1"/>
</dbReference>
<sequence length="290" mass="32671">MDFNATKLFISVVQAGSFSAASERTGVPISTLSRKINDLEQALQVQLLERSRQGVKPTYKGQQFFEQSRQGLELLEEAQKNVQSAHNLQGKLRISVPPDFSLWWDLLTAFQQRYPDIKIFCHSSERVIDLFEDGIDVALRMGDLHTEDVIAKPVMTVKALFVASPELLANRGTPQTLAELARFPVTGWESLNYGFFEWGTGPEKVKYEPFFSSNNVQGLCHYAVSGMGVSQLLDFLAKPYLESGLLVELLPDLPKQTLPLHLVYARHKHPSAIVMAYLDFCSEWVARYTS</sequence>
<dbReference type="InterPro" id="IPR036388">
    <property type="entry name" value="WH-like_DNA-bd_sf"/>
</dbReference>
<organism evidence="7 8">
    <name type="scientific">Chimaeribacter coloradensis</name>
    <dbReference type="NCBI Taxonomy" id="2060068"/>
    <lineage>
        <taxon>Bacteria</taxon>
        <taxon>Pseudomonadati</taxon>
        <taxon>Pseudomonadota</taxon>
        <taxon>Gammaproteobacteria</taxon>
        <taxon>Enterobacterales</taxon>
        <taxon>Yersiniaceae</taxon>
        <taxon>Chimaeribacter</taxon>
    </lineage>
</organism>
<dbReference type="SUPFAM" id="SSF53850">
    <property type="entry name" value="Periplasmic binding protein-like II"/>
    <property type="match status" value="1"/>
</dbReference>
<keyword evidence="2" id="KW-0678">Repressor</keyword>
<dbReference type="EMBL" id="PJZH01000004">
    <property type="protein sequence ID" value="PLR37650.1"/>
    <property type="molecule type" value="Genomic_DNA"/>
</dbReference>
<evidence type="ECO:0000313" key="8">
    <source>
        <dbReference type="Proteomes" id="UP000234503"/>
    </source>
</evidence>
<dbReference type="OrthoDB" id="8885940at2"/>
<dbReference type="PANTHER" id="PTHR30537:SF5">
    <property type="entry name" value="HTH-TYPE TRANSCRIPTIONAL ACTIVATOR TTDR-RELATED"/>
    <property type="match status" value="1"/>
</dbReference>
<accession>A0A2N5E842</accession>
<evidence type="ECO:0000256" key="2">
    <source>
        <dbReference type="ARBA" id="ARBA00022491"/>
    </source>
</evidence>
<dbReference type="InterPro" id="IPR005119">
    <property type="entry name" value="LysR_subst-bd"/>
</dbReference>
<evidence type="ECO:0000256" key="4">
    <source>
        <dbReference type="ARBA" id="ARBA00023125"/>
    </source>
</evidence>
<dbReference type="Pfam" id="PF00126">
    <property type="entry name" value="HTH_1"/>
    <property type="match status" value="1"/>
</dbReference>
<evidence type="ECO:0000259" key="6">
    <source>
        <dbReference type="PROSITE" id="PS50931"/>
    </source>
</evidence>
<dbReference type="PANTHER" id="PTHR30537">
    <property type="entry name" value="HTH-TYPE TRANSCRIPTIONAL REGULATOR"/>
    <property type="match status" value="1"/>
</dbReference>
<dbReference type="Gene3D" id="1.10.10.10">
    <property type="entry name" value="Winged helix-like DNA-binding domain superfamily/Winged helix DNA-binding domain"/>
    <property type="match status" value="1"/>
</dbReference>
<gene>
    <name evidence="7" type="ORF">CYR32_07290</name>
</gene>
<dbReference type="InterPro" id="IPR000847">
    <property type="entry name" value="LysR_HTH_N"/>
</dbReference>
<evidence type="ECO:0000313" key="7">
    <source>
        <dbReference type="EMBL" id="PLR37650.1"/>
    </source>
</evidence>
<dbReference type="RefSeq" id="WP_101823777.1">
    <property type="nucleotide sequence ID" value="NZ_PJZH01000004.1"/>
</dbReference>
<dbReference type="GO" id="GO:0043565">
    <property type="term" value="F:sequence-specific DNA binding"/>
    <property type="evidence" value="ECO:0007669"/>
    <property type="project" value="TreeGrafter"/>
</dbReference>
<dbReference type="PROSITE" id="PS50931">
    <property type="entry name" value="HTH_LYSR"/>
    <property type="match status" value="1"/>
</dbReference>
<reference evidence="7 8" key="1">
    <citation type="submission" date="2017-12" db="EMBL/GenBank/DDBJ databases">
        <title>Characterization of six clinical isolates of Enterochimera gen. nov., a novel genus of the Yersiniaciae family and the three species Enterochimera arupensis sp. nov., Enterochimera coloradensis sp. nov, and Enterochimera californica sp. nov.</title>
        <authorList>
            <person name="Rossi A."/>
            <person name="Fisher M."/>
        </authorList>
    </citation>
    <scope>NUCLEOTIDE SEQUENCE [LARGE SCALE GENOMIC DNA]</scope>
    <source>
        <strain evidence="8">2016-Iso4</strain>
    </source>
</reference>
<evidence type="ECO:0000256" key="5">
    <source>
        <dbReference type="ARBA" id="ARBA00023163"/>
    </source>
</evidence>
<keyword evidence="3" id="KW-0805">Transcription regulation</keyword>
<proteinExistence type="inferred from homology"/>